<reference evidence="1" key="2">
    <citation type="submission" date="2020-05" db="UniProtKB">
        <authorList>
            <consortium name="EnsemblMetazoa"/>
        </authorList>
    </citation>
    <scope>IDENTIFICATION</scope>
    <source>
        <strain evidence="1">IAEA</strain>
    </source>
</reference>
<accession>A0A1A9ZMM9</accession>
<evidence type="ECO:0000313" key="2">
    <source>
        <dbReference type="Proteomes" id="UP000092445"/>
    </source>
</evidence>
<organism evidence="1 2">
    <name type="scientific">Glossina pallidipes</name>
    <name type="common">Tsetse fly</name>
    <dbReference type="NCBI Taxonomy" id="7398"/>
    <lineage>
        <taxon>Eukaryota</taxon>
        <taxon>Metazoa</taxon>
        <taxon>Ecdysozoa</taxon>
        <taxon>Arthropoda</taxon>
        <taxon>Hexapoda</taxon>
        <taxon>Insecta</taxon>
        <taxon>Pterygota</taxon>
        <taxon>Neoptera</taxon>
        <taxon>Endopterygota</taxon>
        <taxon>Diptera</taxon>
        <taxon>Brachycera</taxon>
        <taxon>Muscomorpha</taxon>
        <taxon>Hippoboscoidea</taxon>
        <taxon>Glossinidae</taxon>
        <taxon>Glossina</taxon>
    </lineage>
</organism>
<dbReference type="Proteomes" id="UP000092445">
    <property type="component" value="Unassembled WGS sequence"/>
</dbReference>
<keyword evidence="2" id="KW-1185">Reference proteome</keyword>
<dbReference type="AlphaFoldDB" id="A0A1A9ZMM9"/>
<evidence type="ECO:0000313" key="1">
    <source>
        <dbReference type="EnsemblMetazoa" id="GPAI019382-PA"/>
    </source>
</evidence>
<reference evidence="2" key="1">
    <citation type="submission" date="2014-03" db="EMBL/GenBank/DDBJ databases">
        <authorList>
            <person name="Aksoy S."/>
            <person name="Warren W."/>
            <person name="Wilson R.K."/>
        </authorList>
    </citation>
    <scope>NUCLEOTIDE SEQUENCE [LARGE SCALE GENOMIC DNA]</scope>
    <source>
        <strain evidence="2">IAEA</strain>
    </source>
</reference>
<dbReference type="VEuPathDB" id="VectorBase:GPAI019382"/>
<proteinExistence type="predicted"/>
<dbReference type="EnsemblMetazoa" id="GPAI019382-RA">
    <property type="protein sequence ID" value="GPAI019382-PA"/>
    <property type="gene ID" value="GPAI019382"/>
</dbReference>
<protein>
    <submittedName>
        <fullName evidence="1">Uncharacterized protein</fullName>
    </submittedName>
</protein>
<sequence>MAKGWGDSQDQIPDELISAKYQFRSAFLVPDYVLLRLQRMLQISDNYNELRVMNIENVAIIKLNFFASIFAIPDRQTPSFGPVGKAFKNTSGNVVGKEVAPGVAVEDVDAVGADCQNSIVT</sequence>
<name>A0A1A9ZMM9_GLOPL</name>